<evidence type="ECO:0000259" key="1">
    <source>
        <dbReference type="Pfam" id="PF02931"/>
    </source>
</evidence>
<dbReference type="EMBL" id="CAJOBH010073992">
    <property type="protein sequence ID" value="CAF4485246.1"/>
    <property type="molecule type" value="Genomic_DNA"/>
</dbReference>
<sequence>MNSLFGRESQYNALITPVLNESGPLYVYFGLALTQIINVYEKEQIVKVNVWLQLR</sequence>
<evidence type="ECO:0000313" key="3">
    <source>
        <dbReference type="EMBL" id="CAF4556493.1"/>
    </source>
</evidence>
<dbReference type="SUPFAM" id="SSF63712">
    <property type="entry name" value="Nicotinic receptor ligand binding domain-like"/>
    <property type="match status" value="1"/>
</dbReference>
<dbReference type="EMBL" id="CAJOBJ010094103">
    <property type="protein sequence ID" value="CAF4556493.1"/>
    <property type="molecule type" value="Genomic_DNA"/>
</dbReference>
<reference evidence="2" key="1">
    <citation type="submission" date="2021-02" db="EMBL/GenBank/DDBJ databases">
        <authorList>
            <person name="Nowell W R."/>
        </authorList>
    </citation>
    <scope>NUCLEOTIDE SEQUENCE</scope>
</reference>
<comment type="caution">
    <text evidence="2">The sequence shown here is derived from an EMBL/GenBank/DDBJ whole genome shotgun (WGS) entry which is preliminary data.</text>
</comment>
<dbReference type="InterPro" id="IPR006202">
    <property type="entry name" value="Neur_chan_lig-bd"/>
</dbReference>
<evidence type="ECO:0000313" key="4">
    <source>
        <dbReference type="Proteomes" id="UP000681967"/>
    </source>
</evidence>
<feature type="domain" description="Neurotransmitter-gated ion-channel ligand-binding" evidence="1">
    <location>
        <begin position="9"/>
        <end position="54"/>
    </location>
</feature>
<dbReference type="Proteomes" id="UP000681967">
    <property type="component" value="Unassembled WGS sequence"/>
</dbReference>
<gene>
    <name evidence="2" type="ORF">BYL167_LOCUS35318</name>
    <name evidence="3" type="ORF">GIL414_LOCUS37066</name>
</gene>
<dbReference type="InterPro" id="IPR036734">
    <property type="entry name" value="Neur_chan_lig-bd_sf"/>
</dbReference>
<organism evidence="2 4">
    <name type="scientific">Rotaria magnacalcarata</name>
    <dbReference type="NCBI Taxonomy" id="392030"/>
    <lineage>
        <taxon>Eukaryota</taxon>
        <taxon>Metazoa</taxon>
        <taxon>Spiralia</taxon>
        <taxon>Gnathifera</taxon>
        <taxon>Rotifera</taxon>
        <taxon>Eurotatoria</taxon>
        <taxon>Bdelloidea</taxon>
        <taxon>Philodinida</taxon>
        <taxon>Philodinidae</taxon>
        <taxon>Rotaria</taxon>
    </lineage>
</organism>
<protein>
    <recommendedName>
        <fullName evidence="1">Neurotransmitter-gated ion-channel ligand-binding domain-containing protein</fullName>
    </recommendedName>
</protein>
<dbReference type="GO" id="GO:0016020">
    <property type="term" value="C:membrane"/>
    <property type="evidence" value="ECO:0007669"/>
    <property type="project" value="InterPro"/>
</dbReference>
<dbReference type="GO" id="GO:0005230">
    <property type="term" value="F:extracellular ligand-gated monoatomic ion channel activity"/>
    <property type="evidence" value="ECO:0007669"/>
    <property type="project" value="InterPro"/>
</dbReference>
<name>A0A8S2X8S7_9BILA</name>
<feature type="non-terminal residue" evidence="2">
    <location>
        <position position="55"/>
    </location>
</feature>
<evidence type="ECO:0000313" key="2">
    <source>
        <dbReference type="EMBL" id="CAF4485246.1"/>
    </source>
</evidence>
<dbReference type="AlphaFoldDB" id="A0A8S2X8S7"/>
<accession>A0A8S2X8S7</accession>
<dbReference type="Gene3D" id="2.70.170.10">
    <property type="entry name" value="Neurotransmitter-gated ion-channel ligand-binding domain"/>
    <property type="match status" value="1"/>
</dbReference>
<dbReference type="Proteomes" id="UP000681720">
    <property type="component" value="Unassembled WGS sequence"/>
</dbReference>
<dbReference type="Pfam" id="PF02931">
    <property type="entry name" value="Neur_chan_LBD"/>
    <property type="match status" value="1"/>
</dbReference>
<proteinExistence type="predicted"/>